<dbReference type="AlphaFoldDB" id="A0A0C2X6L9"/>
<evidence type="ECO:0000313" key="1">
    <source>
        <dbReference type="EMBL" id="KIM24942.1"/>
    </source>
</evidence>
<feature type="non-terminal residue" evidence="1">
    <location>
        <position position="58"/>
    </location>
</feature>
<protein>
    <submittedName>
        <fullName evidence="1">Uncharacterized protein</fullName>
    </submittedName>
</protein>
<name>A0A0C2X6L9_SERVB</name>
<reference evidence="2" key="2">
    <citation type="submission" date="2015-01" db="EMBL/GenBank/DDBJ databases">
        <title>Evolutionary Origins and Diversification of the Mycorrhizal Mutualists.</title>
        <authorList>
            <consortium name="DOE Joint Genome Institute"/>
            <consortium name="Mycorrhizal Genomics Consortium"/>
            <person name="Kohler A."/>
            <person name="Kuo A."/>
            <person name="Nagy L.G."/>
            <person name="Floudas D."/>
            <person name="Copeland A."/>
            <person name="Barry K.W."/>
            <person name="Cichocki N."/>
            <person name="Veneault-Fourrey C."/>
            <person name="LaButti K."/>
            <person name="Lindquist E.A."/>
            <person name="Lipzen A."/>
            <person name="Lundell T."/>
            <person name="Morin E."/>
            <person name="Murat C."/>
            <person name="Riley R."/>
            <person name="Ohm R."/>
            <person name="Sun H."/>
            <person name="Tunlid A."/>
            <person name="Henrissat B."/>
            <person name="Grigoriev I.V."/>
            <person name="Hibbett D.S."/>
            <person name="Martin F."/>
        </authorList>
    </citation>
    <scope>NUCLEOTIDE SEQUENCE [LARGE SCALE GENOMIC DNA]</scope>
    <source>
        <strain evidence="2">MAFF 305830</strain>
    </source>
</reference>
<proteinExistence type="predicted"/>
<sequence>MQCPKEAQALDILCLIQSSPIFLHLTAAGILRALVEGDRNNFESSFGNRKKVHLREKN</sequence>
<evidence type="ECO:0000313" key="2">
    <source>
        <dbReference type="Proteomes" id="UP000054097"/>
    </source>
</evidence>
<organism evidence="1 2">
    <name type="scientific">Serendipita vermifera MAFF 305830</name>
    <dbReference type="NCBI Taxonomy" id="933852"/>
    <lineage>
        <taxon>Eukaryota</taxon>
        <taxon>Fungi</taxon>
        <taxon>Dikarya</taxon>
        <taxon>Basidiomycota</taxon>
        <taxon>Agaricomycotina</taxon>
        <taxon>Agaricomycetes</taxon>
        <taxon>Sebacinales</taxon>
        <taxon>Serendipitaceae</taxon>
        <taxon>Serendipita</taxon>
    </lineage>
</organism>
<dbReference type="Proteomes" id="UP000054097">
    <property type="component" value="Unassembled WGS sequence"/>
</dbReference>
<keyword evidence="2" id="KW-1185">Reference proteome</keyword>
<gene>
    <name evidence="1" type="ORF">M408DRAFT_331427</name>
</gene>
<dbReference type="EMBL" id="KN824318">
    <property type="protein sequence ID" value="KIM24942.1"/>
    <property type="molecule type" value="Genomic_DNA"/>
</dbReference>
<dbReference type="HOGENOM" id="CLU_2984767_0_0_1"/>
<reference evidence="1 2" key="1">
    <citation type="submission" date="2014-04" db="EMBL/GenBank/DDBJ databases">
        <authorList>
            <consortium name="DOE Joint Genome Institute"/>
            <person name="Kuo A."/>
            <person name="Zuccaro A."/>
            <person name="Kohler A."/>
            <person name="Nagy L.G."/>
            <person name="Floudas D."/>
            <person name="Copeland A."/>
            <person name="Barry K.W."/>
            <person name="Cichocki N."/>
            <person name="Veneault-Fourrey C."/>
            <person name="LaButti K."/>
            <person name="Lindquist E.A."/>
            <person name="Lipzen A."/>
            <person name="Lundell T."/>
            <person name="Morin E."/>
            <person name="Murat C."/>
            <person name="Sun H."/>
            <person name="Tunlid A."/>
            <person name="Henrissat B."/>
            <person name="Grigoriev I.V."/>
            <person name="Hibbett D.S."/>
            <person name="Martin F."/>
            <person name="Nordberg H.P."/>
            <person name="Cantor M.N."/>
            <person name="Hua S.X."/>
        </authorList>
    </citation>
    <scope>NUCLEOTIDE SEQUENCE [LARGE SCALE GENOMIC DNA]</scope>
    <source>
        <strain evidence="1 2">MAFF 305830</strain>
    </source>
</reference>
<accession>A0A0C2X6L9</accession>